<sequence length="154" mass="16155">MRWLRGLFVVYLAAVLTLTMWPQLEDTSVPGWADATIEALARVGIHVDVTFLEAASNLVMFLPFGVLGLVLVAHARRSWGAGTLVLAVAGAGFALSTLIETTQLAIPGRVSTLQDVALNTGGALVGAAAAEAVRSALRRRVVPPSGRPDDEVPT</sequence>
<keyword evidence="1" id="KW-1133">Transmembrane helix</keyword>
<keyword evidence="4" id="KW-1185">Reference proteome</keyword>
<dbReference type="InterPro" id="IPR006976">
    <property type="entry name" value="VanZ-like"/>
</dbReference>
<feature type="transmembrane region" description="Helical" evidence="1">
    <location>
        <begin position="79"/>
        <end position="99"/>
    </location>
</feature>
<dbReference type="EMBL" id="SGWX01000001">
    <property type="protein sequence ID" value="RZS62743.1"/>
    <property type="molecule type" value="Genomic_DNA"/>
</dbReference>
<keyword evidence="1" id="KW-0472">Membrane</keyword>
<accession>A0A4Q7M6N3</accession>
<proteinExistence type="predicted"/>
<reference evidence="3 4" key="1">
    <citation type="submission" date="2019-02" db="EMBL/GenBank/DDBJ databases">
        <title>Sequencing the genomes of 1000 actinobacteria strains.</title>
        <authorList>
            <person name="Klenk H.-P."/>
        </authorList>
    </citation>
    <scope>NUCLEOTIDE SEQUENCE [LARGE SCALE GENOMIC DNA]</scope>
    <source>
        <strain evidence="3 4">DSM 16932</strain>
    </source>
</reference>
<organism evidence="3 4">
    <name type="scientific">Xylanimonas ulmi</name>
    <dbReference type="NCBI Taxonomy" id="228973"/>
    <lineage>
        <taxon>Bacteria</taxon>
        <taxon>Bacillati</taxon>
        <taxon>Actinomycetota</taxon>
        <taxon>Actinomycetes</taxon>
        <taxon>Micrococcales</taxon>
        <taxon>Promicromonosporaceae</taxon>
        <taxon>Xylanimonas</taxon>
    </lineage>
</organism>
<protein>
    <submittedName>
        <fullName evidence="3">Glycopeptide antibiotics resistance protein</fullName>
    </submittedName>
</protein>
<gene>
    <name evidence="3" type="ORF">EV386_3091</name>
</gene>
<evidence type="ECO:0000259" key="2">
    <source>
        <dbReference type="Pfam" id="PF04892"/>
    </source>
</evidence>
<dbReference type="PANTHER" id="PTHR36834:SF1">
    <property type="entry name" value="INTEGRAL MEMBRANE PROTEIN"/>
    <property type="match status" value="1"/>
</dbReference>
<dbReference type="InterPro" id="IPR053150">
    <property type="entry name" value="Teicoplanin_resist-assoc"/>
</dbReference>
<dbReference type="RefSeq" id="WP_130416204.1">
    <property type="nucleotide sequence ID" value="NZ_SGWX01000001.1"/>
</dbReference>
<dbReference type="OrthoDB" id="4827152at2"/>
<dbReference type="AlphaFoldDB" id="A0A4Q7M6N3"/>
<evidence type="ECO:0000313" key="4">
    <source>
        <dbReference type="Proteomes" id="UP000293852"/>
    </source>
</evidence>
<evidence type="ECO:0000313" key="3">
    <source>
        <dbReference type="EMBL" id="RZS62743.1"/>
    </source>
</evidence>
<dbReference type="PANTHER" id="PTHR36834">
    <property type="entry name" value="MEMBRANE PROTEIN-RELATED"/>
    <property type="match status" value="1"/>
</dbReference>
<feature type="transmembrane region" description="Helical" evidence="1">
    <location>
        <begin position="50"/>
        <end position="72"/>
    </location>
</feature>
<keyword evidence="1" id="KW-0812">Transmembrane</keyword>
<evidence type="ECO:0000256" key="1">
    <source>
        <dbReference type="SAM" id="Phobius"/>
    </source>
</evidence>
<dbReference type="Pfam" id="PF04892">
    <property type="entry name" value="VanZ"/>
    <property type="match status" value="1"/>
</dbReference>
<comment type="caution">
    <text evidence="3">The sequence shown here is derived from an EMBL/GenBank/DDBJ whole genome shotgun (WGS) entry which is preliminary data.</text>
</comment>
<dbReference type="Proteomes" id="UP000293852">
    <property type="component" value="Unassembled WGS sequence"/>
</dbReference>
<name>A0A4Q7M6N3_9MICO</name>
<feature type="domain" description="VanZ-like" evidence="2">
    <location>
        <begin position="8"/>
        <end position="130"/>
    </location>
</feature>